<dbReference type="EMBL" id="QXGE01002189">
    <property type="protein sequence ID" value="KAE9284079.1"/>
    <property type="molecule type" value="Genomic_DNA"/>
</dbReference>
<dbReference type="SUPFAM" id="SSF56219">
    <property type="entry name" value="DNase I-like"/>
    <property type="match status" value="1"/>
</dbReference>
<organism evidence="4 5">
    <name type="scientific">Phytophthora fragariae</name>
    <dbReference type="NCBI Taxonomy" id="53985"/>
    <lineage>
        <taxon>Eukaryota</taxon>
        <taxon>Sar</taxon>
        <taxon>Stramenopiles</taxon>
        <taxon>Oomycota</taxon>
        <taxon>Peronosporomycetes</taxon>
        <taxon>Peronosporales</taxon>
        <taxon>Peronosporaceae</taxon>
        <taxon>Phytophthora</taxon>
    </lineage>
</organism>
<reference evidence="5 6" key="1">
    <citation type="submission" date="2018-08" db="EMBL/GenBank/DDBJ databases">
        <title>Genomic investigation of the strawberry pathogen Phytophthora fragariae indicates pathogenicity is determined by transcriptional variation in three key races.</title>
        <authorList>
            <person name="Adams T.M."/>
            <person name="Armitage A.D."/>
            <person name="Sobczyk M.K."/>
            <person name="Bates H.J."/>
            <person name="Dunwell J.M."/>
            <person name="Nellist C.F."/>
            <person name="Harrison R.J."/>
        </authorList>
    </citation>
    <scope>NUCLEOTIDE SEQUENCE [LARGE SCALE GENOMIC DNA]</scope>
    <source>
        <strain evidence="4 5">A4</strain>
        <strain evidence="3 6">NOV-5</strain>
        <strain evidence="2 7">SCRP245</strain>
    </source>
</reference>
<dbReference type="Pfam" id="PF03372">
    <property type="entry name" value="Exo_endo_phos"/>
    <property type="match status" value="1"/>
</dbReference>
<proteinExistence type="predicted"/>
<dbReference type="EMBL" id="QXGA01003676">
    <property type="protein sequence ID" value="KAE9080565.1"/>
    <property type="molecule type" value="Genomic_DNA"/>
</dbReference>
<comment type="caution">
    <text evidence="4">The sequence shown here is derived from an EMBL/GenBank/DDBJ whole genome shotgun (WGS) entry which is preliminary data.</text>
</comment>
<dbReference type="InterPro" id="IPR036691">
    <property type="entry name" value="Endo/exonu/phosph_ase_sf"/>
</dbReference>
<evidence type="ECO:0000313" key="4">
    <source>
        <dbReference type="EMBL" id="KAE9284079.1"/>
    </source>
</evidence>
<accession>A0A6A4C232</accession>
<evidence type="ECO:0000313" key="6">
    <source>
        <dbReference type="Proteomes" id="UP000440732"/>
    </source>
</evidence>
<evidence type="ECO:0000313" key="3">
    <source>
        <dbReference type="EMBL" id="KAE9080565.1"/>
    </source>
</evidence>
<protein>
    <recommendedName>
        <fullName evidence="1">Endonuclease/exonuclease/phosphatase domain-containing protein</fullName>
    </recommendedName>
</protein>
<dbReference type="GO" id="GO:0003824">
    <property type="term" value="F:catalytic activity"/>
    <property type="evidence" value="ECO:0007669"/>
    <property type="project" value="InterPro"/>
</dbReference>
<gene>
    <name evidence="4" type="ORF">PF001_g22557</name>
    <name evidence="3" type="ORF">PF006_g27290</name>
    <name evidence="2" type="ORF">PF011_g24315</name>
</gene>
<dbReference type="Proteomes" id="UP000440732">
    <property type="component" value="Unassembled WGS sequence"/>
</dbReference>
<feature type="domain" description="Endonuclease/exonuclease/phosphatase" evidence="1">
    <location>
        <begin position="15"/>
        <end position="139"/>
    </location>
</feature>
<evidence type="ECO:0000259" key="1">
    <source>
        <dbReference type="Pfam" id="PF03372"/>
    </source>
</evidence>
<sequence length="142" mass="15887">MEIQLDNTLLVNLCAPNDRTDREEFFTELAQREWSKGDIIMAGDFNSVQCPILDRLGGRRSGRPESAALQDLVQQLYLEDASTLAAAIKGDEEESDPIEVFTYWGPEAASRIDRFYVPQAWAGAVQWVEVAEPAASSDHQRV</sequence>
<dbReference type="AlphaFoldDB" id="A0A6A4C232"/>
<evidence type="ECO:0000313" key="7">
    <source>
        <dbReference type="Proteomes" id="UP000460718"/>
    </source>
</evidence>
<dbReference type="Gene3D" id="3.60.10.10">
    <property type="entry name" value="Endonuclease/exonuclease/phosphatase"/>
    <property type="match status" value="1"/>
</dbReference>
<name>A0A6A4C232_9STRA</name>
<dbReference type="Proteomes" id="UP000460718">
    <property type="component" value="Unassembled WGS sequence"/>
</dbReference>
<evidence type="ECO:0000313" key="2">
    <source>
        <dbReference type="EMBL" id="KAE8975815.1"/>
    </source>
</evidence>
<dbReference type="InterPro" id="IPR005135">
    <property type="entry name" value="Endo/exonuclease/phosphatase"/>
</dbReference>
<evidence type="ECO:0000313" key="5">
    <source>
        <dbReference type="Proteomes" id="UP000437068"/>
    </source>
</evidence>
<dbReference type="EMBL" id="QXFW01002740">
    <property type="protein sequence ID" value="KAE8975815.1"/>
    <property type="molecule type" value="Genomic_DNA"/>
</dbReference>
<dbReference type="Proteomes" id="UP000437068">
    <property type="component" value="Unassembled WGS sequence"/>
</dbReference>